<dbReference type="Proteomes" id="UP000234681">
    <property type="component" value="Chromosome 4"/>
</dbReference>
<keyword evidence="3" id="KW-0735">Signal-anchor</keyword>
<evidence type="ECO:0000256" key="1">
    <source>
        <dbReference type="ARBA" id="ARBA00004606"/>
    </source>
</evidence>
<comment type="subcellular location">
    <subcellularLocation>
        <location evidence="1">Membrane</location>
        <topology evidence="1">Single-pass type II membrane protein</topology>
    </subcellularLocation>
</comment>
<dbReference type="SUPFAM" id="SSF56436">
    <property type="entry name" value="C-type lectin-like"/>
    <property type="match status" value="1"/>
</dbReference>
<keyword evidence="7" id="KW-0325">Glycoprotein</keyword>
<protein>
    <submittedName>
        <fullName evidence="10">RCG30023</fullName>
    </submittedName>
</protein>
<dbReference type="RefSeq" id="XP_063141706.1">
    <property type="nucleotide sequence ID" value="XM_063285636.1"/>
</dbReference>
<dbReference type="EMBL" id="CH473964">
    <property type="protein sequence ID" value="EDM01700.1"/>
    <property type="molecule type" value="Genomic_DNA"/>
</dbReference>
<evidence type="ECO:0000256" key="4">
    <source>
        <dbReference type="ARBA" id="ARBA00022989"/>
    </source>
</evidence>
<evidence type="ECO:0000256" key="2">
    <source>
        <dbReference type="ARBA" id="ARBA00022692"/>
    </source>
</evidence>
<reference evidence="10 11" key="1">
    <citation type="submission" date="2005-09" db="EMBL/GenBank/DDBJ databases">
        <authorList>
            <person name="Mural R.J."/>
            <person name="Li P.W."/>
            <person name="Adams M.D."/>
            <person name="Amanatides P.G."/>
            <person name="Baden-Tillson H."/>
            <person name="Barnstead M."/>
            <person name="Chin S.H."/>
            <person name="Dew I."/>
            <person name="Evans C.A."/>
            <person name="Ferriera S."/>
            <person name="Flanigan M."/>
            <person name="Fosler C."/>
            <person name="Glodek A."/>
            <person name="Gu Z."/>
            <person name="Holt R.A."/>
            <person name="Jennings D."/>
            <person name="Kraft C.L."/>
            <person name="Lu F."/>
            <person name="Nguyen T."/>
            <person name="Nusskern D.R."/>
            <person name="Pfannkoch C.M."/>
            <person name="Sitter C."/>
            <person name="Sutton G.G."/>
            <person name="Venter J.C."/>
            <person name="Wang Z."/>
            <person name="Woodage T."/>
            <person name="Zheng X.H."/>
            <person name="Zhong F."/>
        </authorList>
    </citation>
    <scope>NUCLEOTIDE SEQUENCE [LARGE SCALE GENOMIC DNA]</scope>
    <source>
        <strain>BN</strain>
        <strain evidence="11">Sprague-Dawley</strain>
    </source>
</reference>
<sequence>MTEQEVTYTTVRFHKSSVFQNEVRSEETQSAKEIGHRESSVPWKLIVIALGILCSVLLVTVAVLVTNCLQYNHETHELQETQNSQHNCSTMENDIKLKEEMLRNMSIESTRYNALLDLINREQKRWYNKTKTVLAAPQHTGGCVEMHWLCYGIKCYYFIIDKRTWRKCI</sequence>
<keyword evidence="2 8" id="KW-0812">Transmembrane</keyword>
<dbReference type="CTD" id="260324"/>
<dbReference type="RGD" id="628669">
    <property type="gene designation" value="Ly49i2"/>
</dbReference>
<dbReference type="GeneID" id="260324"/>
<feature type="domain" description="Ly49-like N-terminal" evidence="9">
    <location>
        <begin position="40"/>
        <end position="158"/>
    </location>
</feature>
<accession>A6IM89</accession>
<feature type="transmembrane region" description="Helical" evidence="8">
    <location>
        <begin position="45"/>
        <end position="65"/>
    </location>
</feature>
<evidence type="ECO:0000259" key="9">
    <source>
        <dbReference type="Pfam" id="PF08391"/>
    </source>
</evidence>
<evidence type="ECO:0000256" key="7">
    <source>
        <dbReference type="ARBA" id="ARBA00023180"/>
    </source>
</evidence>
<keyword evidence="4 8" id="KW-1133">Transmembrane helix</keyword>
<dbReference type="Pfam" id="PF08391">
    <property type="entry name" value="Ly49"/>
    <property type="match status" value="1"/>
</dbReference>
<dbReference type="AlphaFoldDB" id="A6IM89"/>
<dbReference type="GO" id="GO:0016020">
    <property type="term" value="C:membrane"/>
    <property type="evidence" value="ECO:0007669"/>
    <property type="project" value="UniProtKB-SubCell"/>
</dbReference>
<evidence type="ECO:0000313" key="11">
    <source>
        <dbReference type="Proteomes" id="UP000234681"/>
    </source>
</evidence>
<dbReference type="InterPro" id="IPR052013">
    <property type="entry name" value="Mouse_KLRs"/>
</dbReference>
<dbReference type="PANTHER" id="PTHR46329:SF4">
    <property type="entry name" value="KILLER CELL LECTIN-LIKE RECEPTOR, SUBFAMILY A, MEMBER 17"/>
    <property type="match status" value="1"/>
</dbReference>
<evidence type="ECO:0000313" key="10">
    <source>
        <dbReference type="EMBL" id="EDM01700.1"/>
    </source>
</evidence>
<evidence type="ECO:0000256" key="8">
    <source>
        <dbReference type="SAM" id="Phobius"/>
    </source>
</evidence>
<dbReference type="AGR" id="RGD:628669"/>
<evidence type="ECO:0000256" key="6">
    <source>
        <dbReference type="ARBA" id="ARBA00023157"/>
    </source>
</evidence>
<proteinExistence type="predicted"/>
<dbReference type="PANTHER" id="PTHR46329">
    <property type="entry name" value="KILLER CELL LECTIN-LIKE RECEPTOR 2"/>
    <property type="match status" value="1"/>
</dbReference>
<dbReference type="GO" id="GO:0009968">
    <property type="term" value="P:negative regulation of signal transduction"/>
    <property type="evidence" value="ECO:0000314"/>
    <property type="project" value="RGD"/>
</dbReference>
<keyword evidence="5 8" id="KW-0472">Membrane</keyword>
<keyword evidence="6" id="KW-1015">Disulfide bond</keyword>
<evidence type="ECO:0000256" key="3">
    <source>
        <dbReference type="ARBA" id="ARBA00022968"/>
    </source>
</evidence>
<dbReference type="InterPro" id="IPR016187">
    <property type="entry name" value="CTDL_fold"/>
</dbReference>
<evidence type="ECO:0000256" key="5">
    <source>
        <dbReference type="ARBA" id="ARBA00023136"/>
    </source>
</evidence>
<evidence type="ECO:0000313" key="12">
    <source>
        <dbReference type="RGD" id="628669"/>
    </source>
</evidence>
<name>A6IM89_RAT</name>
<gene>
    <name evidence="12" type="primary">Ly49i2</name>
    <name evidence="10" type="ORF">rCG_30023</name>
</gene>
<organism evidence="10 11">
    <name type="scientific">Rattus norvegicus</name>
    <name type="common">Rat</name>
    <dbReference type="NCBI Taxonomy" id="10116"/>
    <lineage>
        <taxon>Eukaryota</taxon>
        <taxon>Metazoa</taxon>
        <taxon>Chordata</taxon>
        <taxon>Craniata</taxon>
        <taxon>Vertebrata</taxon>
        <taxon>Euteleostomi</taxon>
        <taxon>Mammalia</taxon>
        <taxon>Eutheria</taxon>
        <taxon>Euarchontoglires</taxon>
        <taxon>Glires</taxon>
        <taxon>Rodentia</taxon>
        <taxon>Myomorpha</taxon>
        <taxon>Muroidea</taxon>
        <taxon>Muridae</taxon>
        <taxon>Murinae</taxon>
        <taxon>Rattus</taxon>
    </lineage>
</organism>
<dbReference type="InterPro" id="IPR013600">
    <property type="entry name" value="Ly49_N"/>
</dbReference>